<accession>A0A1H1EHZ2</accession>
<keyword evidence="5" id="KW-1185">Reference proteome</keyword>
<gene>
    <name evidence="4" type="ORF">SAMN04489718_2546</name>
</gene>
<dbReference type="AlphaFoldDB" id="A0A1H1EHZ2"/>
<dbReference type="RefSeq" id="WP_092524119.1">
    <property type="nucleotide sequence ID" value="NZ_FNKO01000002.1"/>
</dbReference>
<dbReference type="Proteomes" id="UP000199301">
    <property type="component" value="Unassembled WGS sequence"/>
</dbReference>
<reference evidence="5" key="1">
    <citation type="submission" date="2016-10" db="EMBL/GenBank/DDBJ databases">
        <authorList>
            <person name="Varghese N."/>
            <person name="Submissions S."/>
        </authorList>
    </citation>
    <scope>NUCLEOTIDE SEQUENCE [LARGE SCALE GENOMIC DNA]</scope>
    <source>
        <strain evidence="5">DSM 45459</strain>
    </source>
</reference>
<dbReference type="Gene3D" id="3.40.50.720">
    <property type="entry name" value="NAD(P)-binding Rossmann-like Domain"/>
    <property type="match status" value="1"/>
</dbReference>
<name>A0A1H1EHZ2_9ACTN</name>
<dbReference type="Pfam" id="PF22725">
    <property type="entry name" value="GFO_IDH_MocA_C3"/>
    <property type="match status" value="1"/>
</dbReference>
<dbReference type="Gene3D" id="3.30.360.10">
    <property type="entry name" value="Dihydrodipicolinate Reductase, domain 2"/>
    <property type="match status" value="1"/>
</dbReference>
<dbReference type="OrthoDB" id="9792085at2"/>
<proteinExistence type="predicted"/>
<dbReference type="GO" id="GO:0000166">
    <property type="term" value="F:nucleotide binding"/>
    <property type="evidence" value="ECO:0007669"/>
    <property type="project" value="InterPro"/>
</dbReference>
<evidence type="ECO:0000313" key="5">
    <source>
        <dbReference type="Proteomes" id="UP000199301"/>
    </source>
</evidence>
<sequence>MSDTEPLGIGLVGHAFMGAAHSQAWRTVGRVFAPPLSPRMSVLCGRDADGTAAAARRLGWARAETDWRKLIASEDVDLVDICTPGDTHPEIAIAALEAGKHVLCEKPLANSVSSAEAMAEAALRANERGVRSMVGFNYRRVPALALARRLVLAGRIGKIRHVRAQYLQDFIVDPESPMMWRLDRERAGSGALGDIGTHIVDLAQFVTAEHITGVSGLTSTFVPERPLGDGSGRYGTVTVDDAAAFLARFSGGALATFEASRFATGRKNAMRLEINGSAGSLAFDFESMNELSFHDHGEDASTAGFRRILVTEPEHPYLHAWWPPGHGLGYEHTFTHQARDVLEAIGNDQPPAPSFADGLAVQRVLDAVEHSAANSSTWTEVPAHPAIP</sequence>
<dbReference type="GO" id="GO:0016491">
    <property type="term" value="F:oxidoreductase activity"/>
    <property type="evidence" value="ECO:0007669"/>
    <property type="project" value="UniProtKB-KW"/>
</dbReference>
<organism evidence="4 5">
    <name type="scientific">Actinopolyspora saharensis</name>
    <dbReference type="NCBI Taxonomy" id="995062"/>
    <lineage>
        <taxon>Bacteria</taxon>
        <taxon>Bacillati</taxon>
        <taxon>Actinomycetota</taxon>
        <taxon>Actinomycetes</taxon>
        <taxon>Actinopolysporales</taxon>
        <taxon>Actinopolysporaceae</taxon>
        <taxon>Actinopolyspora</taxon>
    </lineage>
</organism>
<feature type="domain" description="GFO/IDH/MocA-like oxidoreductase" evidence="3">
    <location>
        <begin position="146"/>
        <end position="281"/>
    </location>
</feature>
<dbReference type="InterPro" id="IPR000683">
    <property type="entry name" value="Gfo/Idh/MocA-like_OxRdtase_N"/>
</dbReference>
<protein>
    <submittedName>
        <fullName evidence="4">Predicted dehydrogenase</fullName>
    </submittedName>
</protein>
<dbReference type="InterPro" id="IPR036291">
    <property type="entry name" value="NAD(P)-bd_dom_sf"/>
</dbReference>
<dbReference type="InterPro" id="IPR055170">
    <property type="entry name" value="GFO_IDH_MocA-like_dom"/>
</dbReference>
<dbReference type="EMBL" id="FNKO01000002">
    <property type="protein sequence ID" value="SDQ88244.1"/>
    <property type="molecule type" value="Genomic_DNA"/>
</dbReference>
<dbReference type="SUPFAM" id="SSF51735">
    <property type="entry name" value="NAD(P)-binding Rossmann-fold domains"/>
    <property type="match status" value="1"/>
</dbReference>
<keyword evidence="1" id="KW-0560">Oxidoreductase</keyword>
<evidence type="ECO:0000313" key="4">
    <source>
        <dbReference type="EMBL" id="SDQ88244.1"/>
    </source>
</evidence>
<evidence type="ECO:0000259" key="2">
    <source>
        <dbReference type="Pfam" id="PF01408"/>
    </source>
</evidence>
<dbReference type="SUPFAM" id="SSF55347">
    <property type="entry name" value="Glyceraldehyde-3-phosphate dehydrogenase-like, C-terminal domain"/>
    <property type="match status" value="1"/>
</dbReference>
<dbReference type="Pfam" id="PF01408">
    <property type="entry name" value="GFO_IDH_MocA"/>
    <property type="match status" value="1"/>
</dbReference>
<dbReference type="PANTHER" id="PTHR43818">
    <property type="entry name" value="BCDNA.GH03377"/>
    <property type="match status" value="1"/>
</dbReference>
<dbReference type="PANTHER" id="PTHR43818:SF11">
    <property type="entry name" value="BCDNA.GH03377"/>
    <property type="match status" value="1"/>
</dbReference>
<feature type="domain" description="Gfo/Idh/MocA-like oxidoreductase N-terminal" evidence="2">
    <location>
        <begin position="8"/>
        <end position="134"/>
    </location>
</feature>
<evidence type="ECO:0000256" key="1">
    <source>
        <dbReference type="ARBA" id="ARBA00023002"/>
    </source>
</evidence>
<dbReference type="InterPro" id="IPR050463">
    <property type="entry name" value="Gfo/Idh/MocA_oxidrdct_glycsds"/>
</dbReference>
<dbReference type="STRING" id="995062.SAMN04489718_2546"/>
<evidence type="ECO:0000259" key="3">
    <source>
        <dbReference type="Pfam" id="PF22725"/>
    </source>
</evidence>